<gene>
    <name evidence="1" type="ORF">TvY486_0029880</name>
</gene>
<dbReference type="EMBL" id="CAEX01005084">
    <property type="protein sequence ID" value="CCD20215.1"/>
    <property type="molecule type" value="Genomic_DNA"/>
</dbReference>
<sequence>MRHARWGAAVHMEADVTAMMDVISNIVPHRWDMAVAIAVGFPLLLSAGSEYEVSAAGTVLGNRLAHALQSFGSWPPGRMLEAVVGTCFISVFPTDTPHCCTPCSGILPDCDKLLEVATGINIKLMHCGLPQAVGSPNVIPSLALLVQRQHRRALVCASIILGNAGSARKEGSKQAALEALRTASAAVQLLAVELMRTSSFNFATSRGTVKVQRNSSSIRGTSLSDLQMPCVNGACLWSSLGNEARQLLLWNRLTFMPIGLDVMEVDREERLLAMAKKMLSLPPSHELAARWDWHGLFRGDFLMNFPLSLFNASWVAELCRKWSVTHSDKVPCSVRVALRLPGSGVAHQADGSDVIATSKGSLETARRYEGRSLLHKPSGFSSLQYVYALEIAGKEERLFLLLLACCCRTVEEMEQTLLNQFERSCSLSLESVVAAWNVVCIRRLELGSSVGDSACAELPITQKVAVLFISLLTVAGKGNDQLLHTRKQLVSEIIAHSLDPNIYTHEHREVSVDDAALHKTCKNVALAAVDFLNVRHGLHLDANNFDDEVNVSLQLLRNPSLWQLSWEPFPLELLRCQRFVKEMQHGKVGHKAGGLVGVCPIRHPATVAWVLRHYASDLSGQPVRTVAGDNTPGMAVLFHLLQRYVESGVVTLSVGEIQSESAATEQVSRVTMKVGTVPVFVRGMGAGLAVDQFVAIFVHHWSLAGRRASSAASDSLRGRDILDRVVDAIFTQPTQDSAPSSHAHLFLSGYTPITS</sequence>
<keyword evidence="2" id="KW-1185">Reference proteome</keyword>
<name>F9WRN1_TRYVY</name>
<organism evidence="1 2">
    <name type="scientific">Trypanosoma vivax (strain Y486)</name>
    <dbReference type="NCBI Taxonomy" id="1055687"/>
    <lineage>
        <taxon>Eukaryota</taxon>
        <taxon>Discoba</taxon>
        <taxon>Euglenozoa</taxon>
        <taxon>Kinetoplastea</taxon>
        <taxon>Metakinetoplastina</taxon>
        <taxon>Trypanosomatida</taxon>
        <taxon>Trypanosomatidae</taxon>
        <taxon>Trypanosoma</taxon>
        <taxon>Duttonella</taxon>
    </lineage>
</organism>
<evidence type="ECO:0000313" key="2">
    <source>
        <dbReference type="Proteomes" id="UP000009027"/>
    </source>
</evidence>
<proteinExistence type="predicted"/>
<accession>F9WRN1</accession>
<dbReference type="VEuPathDB" id="TriTrypDB:TvY486_0029880"/>
<protein>
    <submittedName>
        <fullName evidence="1">Uncharacterized protein</fullName>
    </submittedName>
</protein>
<evidence type="ECO:0000313" key="1">
    <source>
        <dbReference type="EMBL" id="CCD20215.1"/>
    </source>
</evidence>
<feature type="non-terminal residue" evidence="1">
    <location>
        <position position="755"/>
    </location>
</feature>
<reference evidence="1 2" key="1">
    <citation type="journal article" date="2012" name="Proc. Natl. Acad. Sci. U.S.A.">
        <title>Antigenic diversity is generated by distinct evolutionary mechanisms in African trypanosome species.</title>
        <authorList>
            <person name="Jackson A.P."/>
            <person name="Berry A."/>
            <person name="Aslett M."/>
            <person name="Allison H.C."/>
            <person name="Burton P."/>
            <person name="Vavrova-Anderson J."/>
            <person name="Brown R."/>
            <person name="Browne H."/>
            <person name="Corton N."/>
            <person name="Hauser H."/>
            <person name="Gamble J."/>
            <person name="Gilderthorp R."/>
            <person name="Marcello L."/>
            <person name="McQuillan J."/>
            <person name="Otto T.D."/>
            <person name="Quail M.A."/>
            <person name="Sanders M.J."/>
            <person name="van Tonder A."/>
            <person name="Ginger M.L."/>
            <person name="Field M.C."/>
            <person name="Barry J.D."/>
            <person name="Hertz-Fowler C."/>
            <person name="Berriman M."/>
        </authorList>
    </citation>
    <scope>NUCLEOTIDE SEQUENCE</scope>
    <source>
        <strain evidence="1 2">Y486</strain>
    </source>
</reference>
<dbReference type="Proteomes" id="UP000009027">
    <property type="component" value="Unassembled WGS sequence"/>
</dbReference>
<dbReference type="AlphaFoldDB" id="F9WRN1"/>